<dbReference type="GeneID" id="79266951"/>
<feature type="transmembrane region" description="Helical" evidence="1">
    <location>
        <begin position="12"/>
        <end position="35"/>
    </location>
</feature>
<dbReference type="RefSeq" id="WP_276233392.1">
    <property type="nucleotide sequence ID" value="NZ_CP119802.1"/>
</dbReference>
<evidence type="ECO:0000313" key="2">
    <source>
        <dbReference type="EMBL" id="MFC7235261.1"/>
    </source>
</evidence>
<dbReference type="EMBL" id="JBHTAP010000001">
    <property type="protein sequence ID" value="MFC7235261.1"/>
    <property type="molecule type" value="Genomic_DNA"/>
</dbReference>
<protein>
    <submittedName>
        <fullName evidence="2">Uncharacterized protein</fullName>
    </submittedName>
</protein>
<feature type="transmembrane region" description="Helical" evidence="1">
    <location>
        <begin position="81"/>
        <end position="104"/>
    </location>
</feature>
<feature type="transmembrane region" description="Helical" evidence="1">
    <location>
        <begin position="41"/>
        <end position="60"/>
    </location>
</feature>
<keyword evidence="1" id="KW-0472">Membrane</keyword>
<keyword evidence="1" id="KW-0812">Transmembrane</keyword>
<reference evidence="2 3" key="1">
    <citation type="journal article" date="2019" name="Int. J. Syst. Evol. Microbiol.">
        <title>The Global Catalogue of Microorganisms (GCM) 10K type strain sequencing project: providing services to taxonomists for standard genome sequencing and annotation.</title>
        <authorList>
            <consortium name="The Broad Institute Genomics Platform"/>
            <consortium name="The Broad Institute Genome Sequencing Center for Infectious Disease"/>
            <person name="Wu L."/>
            <person name="Ma J."/>
        </authorList>
    </citation>
    <scope>NUCLEOTIDE SEQUENCE [LARGE SCALE GENOMIC DNA]</scope>
    <source>
        <strain evidence="2 3">DT85</strain>
    </source>
</reference>
<dbReference type="Proteomes" id="UP001596398">
    <property type="component" value="Unassembled WGS sequence"/>
</dbReference>
<keyword evidence="1" id="KW-1133">Transmembrane helix</keyword>
<proteinExistence type="predicted"/>
<organism evidence="2 3">
    <name type="scientific">Halosegnis marinus</name>
    <dbReference type="NCBI Taxonomy" id="3034023"/>
    <lineage>
        <taxon>Archaea</taxon>
        <taxon>Methanobacteriati</taxon>
        <taxon>Methanobacteriota</taxon>
        <taxon>Stenosarchaea group</taxon>
        <taxon>Halobacteria</taxon>
        <taxon>Halobacteriales</taxon>
        <taxon>Natronomonadaceae</taxon>
        <taxon>Halosegnis</taxon>
    </lineage>
</organism>
<evidence type="ECO:0000256" key="1">
    <source>
        <dbReference type="SAM" id="Phobius"/>
    </source>
</evidence>
<dbReference type="AlphaFoldDB" id="A0ABD5ZNV1"/>
<keyword evidence="3" id="KW-1185">Reference proteome</keyword>
<evidence type="ECO:0000313" key="3">
    <source>
        <dbReference type="Proteomes" id="UP001596398"/>
    </source>
</evidence>
<sequence length="105" mass="10628">MFTDRQGDPVDPVPFLVVAALGLLVGVSFVATVAVQLGASPAVGLAAGVATAAGFAAAAYRRMVSERDSAAHREVPAESRLLTIVLGVVVVCAAMFGVSLLLYLG</sequence>
<gene>
    <name evidence="2" type="ORF">ACFQJ4_08040</name>
</gene>
<name>A0ABD5ZNV1_9EURY</name>
<comment type="caution">
    <text evidence="2">The sequence shown here is derived from an EMBL/GenBank/DDBJ whole genome shotgun (WGS) entry which is preliminary data.</text>
</comment>
<accession>A0ABD5ZNV1</accession>